<name>A0A169BYL7_9MICO</name>
<keyword evidence="2" id="KW-1185">Reference proteome</keyword>
<gene>
    <name evidence="1" type="ORF">A6122_1328</name>
</gene>
<dbReference type="AlphaFoldDB" id="A0A169BYL7"/>
<organism evidence="1 2">
    <name type="scientific">Rathayibacter tritici</name>
    <dbReference type="NCBI Taxonomy" id="33888"/>
    <lineage>
        <taxon>Bacteria</taxon>
        <taxon>Bacillati</taxon>
        <taxon>Actinomycetota</taxon>
        <taxon>Actinomycetes</taxon>
        <taxon>Micrococcales</taxon>
        <taxon>Microbacteriaceae</taxon>
        <taxon>Rathayibacter</taxon>
    </lineage>
</organism>
<proteinExistence type="predicted"/>
<dbReference type="RefSeq" id="WP_068253124.1">
    <property type="nucleotide sequence ID" value="NZ_CP015515.1"/>
</dbReference>
<evidence type="ECO:0000313" key="1">
    <source>
        <dbReference type="EMBL" id="AND16471.1"/>
    </source>
</evidence>
<reference evidence="1 2" key="1">
    <citation type="submission" date="2016-05" db="EMBL/GenBank/DDBJ databases">
        <title>Complete genome sequence of Rathayibacter tritici NCPPB 1953.</title>
        <authorList>
            <person name="Park J."/>
            <person name="Lee H.-H."/>
            <person name="Lee S.-W."/>
            <person name="Seo Y.-S."/>
        </authorList>
    </citation>
    <scope>NUCLEOTIDE SEQUENCE [LARGE SCALE GENOMIC DNA]</scope>
    <source>
        <strain evidence="1 2">NCPPB 1953</strain>
    </source>
</reference>
<dbReference type="KEGG" id="rtn:A6122_1328"/>
<protein>
    <submittedName>
        <fullName evidence="1">Uncharacterized protein</fullName>
    </submittedName>
</protein>
<evidence type="ECO:0000313" key="2">
    <source>
        <dbReference type="Proteomes" id="UP000077071"/>
    </source>
</evidence>
<accession>A0A169BYL7</accession>
<dbReference type="PATRIC" id="fig|33888.3.peg.1456"/>
<dbReference type="Proteomes" id="UP000077071">
    <property type="component" value="Chromosome"/>
</dbReference>
<dbReference type="EMBL" id="CP015515">
    <property type="protein sequence ID" value="AND16471.1"/>
    <property type="molecule type" value="Genomic_DNA"/>
</dbReference>
<sequence>MPRLPGEVSRQATATSRTGRNRYEIIDVVVAGDRARLFVPHATPPSQSVGASMLWYYHARNGTHTALSSAFAYSADLAWIAES</sequence>